<dbReference type="Gene3D" id="3.40.720.10">
    <property type="entry name" value="Alkaline Phosphatase, subunit A"/>
    <property type="match status" value="1"/>
</dbReference>
<dbReference type="EMBL" id="JABBPG010000005">
    <property type="protein sequence ID" value="NOU51665.1"/>
    <property type="molecule type" value="Genomic_DNA"/>
</dbReference>
<dbReference type="InterPro" id="IPR000917">
    <property type="entry name" value="Sulfatase_N"/>
</dbReference>
<protein>
    <submittedName>
        <fullName evidence="4">Sulfatase-like hydrolase/transferase</fullName>
    </submittedName>
</protein>
<organism evidence="4 5">
    <name type="scientific">Pseudoalteromonas caenipelagi</name>
    <dbReference type="NCBI Taxonomy" id="2726988"/>
    <lineage>
        <taxon>Bacteria</taxon>
        <taxon>Pseudomonadati</taxon>
        <taxon>Pseudomonadota</taxon>
        <taxon>Gammaproteobacteria</taxon>
        <taxon>Alteromonadales</taxon>
        <taxon>Pseudoalteromonadaceae</taxon>
        <taxon>Pseudoalteromonas</taxon>
    </lineage>
</organism>
<dbReference type="PANTHER" id="PTHR42693">
    <property type="entry name" value="ARYLSULFATASE FAMILY MEMBER"/>
    <property type="match status" value="1"/>
</dbReference>
<dbReference type="Pfam" id="PF00884">
    <property type="entry name" value="Sulfatase"/>
    <property type="match status" value="1"/>
</dbReference>
<evidence type="ECO:0000313" key="5">
    <source>
        <dbReference type="Proteomes" id="UP000586305"/>
    </source>
</evidence>
<dbReference type="InterPro" id="IPR017850">
    <property type="entry name" value="Alkaline_phosphatase_core_sf"/>
</dbReference>
<sequence>MKINGKQPNFLIITTDEERFPPPYENPQAKEYRLKNSESLMQMRQNGIEFINHNAASTACAPSRTSIYTGQYPSLHGVSQTPGIGKSSFDQNMFWLEPNTVPTMGAWFREAGYQTYYRGKWHLSDEDILVPGTQQALVSNSISGQPYPQRHELYNKANKLDKFGFNHWIGPEPHGSAENNCGTVRDPGFARQVCETLTMLDEAAKQGSEQPFLIVSSFVNPHDIVLPRQKDWFEDFYQQKEAGLLPEVSPAPSQTESLASKPRCQKDYLYTYPRMYLPQAPSEDYRQFYYYLMAEVNKHITTVYETLKQTSLYENTIVVFTSDHGELLGAHGGLHQKWYTAYQEVLNVPFIISNPNVFKKPNHQLDVTTSHVDLLPTLLGLADVDTERVRQQLAKNHSEARPLVGRDLSSVLLGQQLPSDEAIYFMTNDNVEVGADMTNPATGVAYNSIIQPNYIEAIVTKLPELSGDTRWKYVRYYDNARYYTDSGFLDSLDDDGESVGRKDSRYDLSHLVGAGNPDGITTSRFIPSEYECYNLSEDPTEENNLLSPLCPTPLDQEILAALKTTMKQQRKAKRLLPHNVNKVEEEKDNEVTIPIRK</sequence>
<dbReference type="InterPro" id="IPR050738">
    <property type="entry name" value="Sulfatase"/>
</dbReference>
<comment type="caution">
    <text evidence="4">The sequence shown here is derived from an EMBL/GenBank/DDBJ whole genome shotgun (WGS) entry which is preliminary data.</text>
</comment>
<evidence type="ECO:0000313" key="4">
    <source>
        <dbReference type="EMBL" id="NOU51665.1"/>
    </source>
</evidence>
<gene>
    <name evidence="4" type="ORF">HG263_14105</name>
</gene>
<dbReference type="PANTHER" id="PTHR42693:SF53">
    <property type="entry name" value="ENDO-4-O-SULFATASE"/>
    <property type="match status" value="1"/>
</dbReference>
<evidence type="ECO:0000259" key="3">
    <source>
        <dbReference type="Pfam" id="PF00884"/>
    </source>
</evidence>
<feature type="domain" description="Sulfatase N-terminal" evidence="3">
    <location>
        <begin position="8"/>
        <end position="384"/>
    </location>
</feature>
<keyword evidence="2 4" id="KW-0378">Hydrolase</keyword>
<keyword evidence="4" id="KW-0808">Transferase</keyword>
<accession>A0A849VET7</accession>
<dbReference type="CDD" id="cd16035">
    <property type="entry name" value="sulfatase_like"/>
    <property type="match status" value="1"/>
</dbReference>
<dbReference type="SUPFAM" id="SSF53649">
    <property type="entry name" value="Alkaline phosphatase-like"/>
    <property type="match status" value="1"/>
</dbReference>
<reference evidence="4 5" key="1">
    <citation type="submission" date="2020-04" db="EMBL/GenBank/DDBJ databases">
        <title>Pseudoalteromonas caenipelagi sp. nov., isolated from a tidal flat.</title>
        <authorList>
            <person name="Park S."/>
            <person name="Yoon J.-H."/>
        </authorList>
    </citation>
    <scope>NUCLEOTIDE SEQUENCE [LARGE SCALE GENOMIC DNA]</scope>
    <source>
        <strain evidence="4 5">JBTF-M23</strain>
    </source>
</reference>
<dbReference type="RefSeq" id="WP_171626714.1">
    <property type="nucleotide sequence ID" value="NZ_JABBPG010000005.1"/>
</dbReference>
<keyword evidence="5" id="KW-1185">Reference proteome</keyword>
<name>A0A849VET7_9GAMM</name>
<evidence type="ECO:0000256" key="2">
    <source>
        <dbReference type="ARBA" id="ARBA00022801"/>
    </source>
</evidence>
<evidence type="ECO:0000256" key="1">
    <source>
        <dbReference type="ARBA" id="ARBA00008779"/>
    </source>
</evidence>
<proteinExistence type="inferred from homology"/>
<dbReference type="GO" id="GO:0016740">
    <property type="term" value="F:transferase activity"/>
    <property type="evidence" value="ECO:0007669"/>
    <property type="project" value="UniProtKB-KW"/>
</dbReference>
<dbReference type="GO" id="GO:0004065">
    <property type="term" value="F:arylsulfatase activity"/>
    <property type="evidence" value="ECO:0007669"/>
    <property type="project" value="TreeGrafter"/>
</dbReference>
<dbReference type="AlphaFoldDB" id="A0A849VET7"/>
<comment type="similarity">
    <text evidence="1">Belongs to the sulfatase family.</text>
</comment>
<dbReference type="Proteomes" id="UP000586305">
    <property type="component" value="Unassembled WGS sequence"/>
</dbReference>